<dbReference type="Proteomes" id="UP000261905">
    <property type="component" value="Unassembled WGS sequence"/>
</dbReference>
<protein>
    <submittedName>
        <fullName evidence="5">(S)-benzoin forming benzil reductase</fullName>
    </submittedName>
</protein>
<keyword evidence="3" id="KW-0521">NADP</keyword>
<dbReference type="GO" id="GO:0004757">
    <property type="term" value="F:sepiapterin reductase (NADP+) activity"/>
    <property type="evidence" value="ECO:0007669"/>
    <property type="project" value="TreeGrafter"/>
</dbReference>
<dbReference type="Gene3D" id="3.40.50.720">
    <property type="entry name" value="NAD(P)-binding Rossmann-like Domain"/>
    <property type="match status" value="1"/>
</dbReference>
<dbReference type="OrthoDB" id="9794387at2"/>
<dbReference type="GO" id="GO:0006729">
    <property type="term" value="P:tetrahydrobiopterin biosynthetic process"/>
    <property type="evidence" value="ECO:0007669"/>
    <property type="project" value="TreeGrafter"/>
</dbReference>
<proteinExistence type="predicted"/>
<keyword evidence="6" id="KW-1185">Reference proteome</keyword>
<evidence type="ECO:0000256" key="4">
    <source>
        <dbReference type="ARBA" id="ARBA00023002"/>
    </source>
</evidence>
<dbReference type="PRINTS" id="PR00081">
    <property type="entry name" value="GDHRDH"/>
</dbReference>
<dbReference type="InterPro" id="IPR051721">
    <property type="entry name" value="Biopterin_syn/organic_redct"/>
</dbReference>
<dbReference type="RefSeq" id="WP_116044197.1">
    <property type="nucleotide sequence ID" value="NZ_QUBQ01000001.1"/>
</dbReference>
<comment type="caution">
    <text evidence="5">The sequence shown here is derived from an EMBL/GenBank/DDBJ whole genome shotgun (WGS) entry which is preliminary data.</text>
</comment>
<accession>A0A371PMD9</accession>
<reference evidence="5 6" key="1">
    <citation type="submission" date="2018-08" db="EMBL/GenBank/DDBJ databases">
        <title>Paenibacillus sp. M4BSY-1, whole genome shotgun sequence.</title>
        <authorList>
            <person name="Tuo L."/>
        </authorList>
    </citation>
    <scope>NUCLEOTIDE SEQUENCE [LARGE SCALE GENOMIC DNA]</scope>
    <source>
        <strain evidence="5 6">M4BSY-1</strain>
    </source>
</reference>
<dbReference type="SUPFAM" id="SSF51735">
    <property type="entry name" value="NAD(P)-binding Rossmann-fold domains"/>
    <property type="match status" value="1"/>
</dbReference>
<comment type="subcellular location">
    <subcellularLocation>
        <location evidence="1">Cytoplasm</location>
    </subcellularLocation>
</comment>
<evidence type="ECO:0000313" key="6">
    <source>
        <dbReference type="Proteomes" id="UP000261905"/>
    </source>
</evidence>
<name>A0A371PMD9_9BACL</name>
<sequence>MKAYIITGTSRGIGEAMAEQLLKSGNSVYCISRNVNVKLEEVAVTQGAQLSYHTYDLNELTGIDQLMETIIASVKQAPDLEGVYLINNAGVLSPVMPIEQCESELIIQNVTINLLAPMILTSRFIELTKELDVDKRVMNVSSGSAKFLLPAQSCYSTSKSGIDTFSRSINLEQQHASNPVKIASVYPGMIDTVMQAEIRSASKENFPYVDQFIQLAKDGLLQTPEDTATKLLDLLLSKEYGQSPLVEQL</sequence>
<dbReference type="Pfam" id="PF00106">
    <property type="entry name" value="adh_short"/>
    <property type="match status" value="1"/>
</dbReference>
<dbReference type="PANTHER" id="PTHR44085:SF2">
    <property type="entry name" value="SEPIAPTERIN REDUCTASE"/>
    <property type="match status" value="1"/>
</dbReference>
<keyword evidence="2" id="KW-0963">Cytoplasm</keyword>
<evidence type="ECO:0000256" key="3">
    <source>
        <dbReference type="ARBA" id="ARBA00022857"/>
    </source>
</evidence>
<dbReference type="InterPro" id="IPR036291">
    <property type="entry name" value="NAD(P)-bd_dom_sf"/>
</dbReference>
<evidence type="ECO:0000256" key="2">
    <source>
        <dbReference type="ARBA" id="ARBA00022490"/>
    </source>
</evidence>
<keyword evidence="4" id="KW-0560">Oxidoreductase</keyword>
<organism evidence="5 6">
    <name type="scientific">Paenibacillus paeoniae</name>
    <dbReference type="NCBI Taxonomy" id="2292705"/>
    <lineage>
        <taxon>Bacteria</taxon>
        <taxon>Bacillati</taxon>
        <taxon>Bacillota</taxon>
        <taxon>Bacilli</taxon>
        <taxon>Bacillales</taxon>
        <taxon>Paenibacillaceae</taxon>
        <taxon>Paenibacillus</taxon>
    </lineage>
</organism>
<evidence type="ECO:0000256" key="1">
    <source>
        <dbReference type="ARBA" id="ARBA00004496"/>
    </source>
</evidence>
<dbReference type="InterPro" id="IPR002347">
    <property type="entry name" value="SDR_fam"/>
</dbReference>
<evidence type="ECO:0000313" key="5">
    <source>
        <dbReference type="EMBL" id="REK76937.1"/>
    </source>
</evidence>
<dbReference type="EMBL" id="QUBQ01000001">
    <property type="protein sequence ID" value="REK76937.1"/>
    <property type="molecule type" value="Genomic_DNA"/>
</dbReference>
<dbReference type="PANTHER" id="PTHR44085">
    <property type="entry name" value="SEPIAPTERIN REDUCTASE"/>
    <property type="match status" value="1"/>
</dbReference>
<gene>
    <name evidence="5" type="ORF">DX130_07970</name>
</gene>
<dbReference type="AlphaFoldDB" id="A0A371PMD9"/>
<dbReference type="NCBIfam" id="NF005381">
    <property type="entry name" value="PRK06924.1"/>
    <property type="match status" value="1"/>
</dbReference>
<dbReference type="GO" id="GO:0005737">
    <property type="term" value="C:cytoplasm"/>
    <property type="evidence" value="ECO:0007669"/>
    <property type="project" value="UniProtKB-SubCell"/>
</dbReference>